<dbReference type="Proteomes" id="UP000636956">
    <property type="component" value="Unassembled WGS sequence"/>
</dbReference>
<feature type="compositionally biased region" description="Acidic residues" evidence="1">
    <location>
        <begin position="1"/>
        <end position="12"/>
    </location>
</feature>
<accession>A0A917PBK6</accession>
<reference evidence="2" key="2">
    <citation type="submission" date="2020-09" db="EMBL/GenBank/DDBJ databases">
        <authorList>
            <person name="Sun Q."/>
            <person name="Zhou Y."/>
        </authorList>
    </citation>
    <scope>NUCLEOTIDE SEQUENCE</scope>
    <source>
        <strain evidence="2">CGMCC 1.8984</strain>
    </source>
</reference>
<dbReference type="EMBL" id="BMMD01000002">
    <property type="protein sequence ID" value="GGJ69965.1"/>
    <property type="molecule type" value="Genomic_DNA"/>
</dbReference>
<dbReference type="RefSeq" id="WP_188741847.1">
    <property type="nucleotide sequence ID" value="NZ_BAABFW010000003.1"/>
</dbReference>
<proteinExistence type="predicted"/>
<protein>
    <submittedName>
        <fullName evidence="2">Uncharacterized protein</fullName>
    </submittedName>
</protein>
<keyword evidence="3" id="KW-1185">Reference proteome</keyword>
<comment type="caution">
    <text evidence="2">The sequence shown here is derived from an EMBL/GenBank/DDBJ whole genome shotgun (WGS) entry which is preliminary data.</text>
</comment>
<evidence type="ECO:0000313" key="2">
    <source>
        <dbReference type="EMBL" id="GGJ69965.1"/>
    </source>
</evidence>
<dbReference type="AlphaFoldDB" id="A0A917PBK6"/>
<evidence type="ECO:0000256" key="1">
    <source>
        <dbReference type="SAM" id="MobiDB-lite"/>
    </source>
</evidence>
<reference evidence="2" key="1">
    <citation type="journal article" date="2014" name="Int. J. Syst. Evol. Microbiol.">
        <title>Complete genome sequence of Corynebacterium casei LMG S-19264T (=DSM 44701T), isolated from a smear-ripened cheese.</title>
        <authorList>
            <consortium name="US DOE Joint Genome Institute (JGI-PGF)"/>
            <person name="Walter F."/>
            <person name="Albersmeier A."/>
            <person name="Kalinowski J."/>
            <person name="Ruckert C."/>
        </authorList>
    </citation>
    <scope>NUCLEOTIDE SEQUENCE</scope>
    <source>
        <strain evidence="2">CGMCC 1.8984</strain>
    </source>
</reference>
<gene>
    <name evidence="2" type="ORF">GCM10011372_04740</name>
</gene>
<name>A0A917PBK6_9MICO</name>
<organism evidence="2 3">
    <name type="scientific">Agromyces bauzanensis</name>
    <dbReference type="NCBI Taxonomy" id="1308924"/>
    <lineage>
        <taxon>Bacteria</taxon>
        <taxon>Bacillati</taxon>
        <taxon>Actinomycetota</taxon>
        <taxon>Actinomycetes</taxon>
        <taxon>Micrococcales</taxon>
        <taxon>Microbacteriaceae</taxon>
        <taxon>Agromyces</taxon>
    </lineage>
</organism>
<feature type="region of interest" description="Disordered" evidence="1">
    <location>
        <begin position="1"/>
        <end position="32"/>
    </location>
</feature>
<sequence length="53" mass="5739">MSGDGTEYEYPDEAGYPDGTGTLHEGADDEGTAIEDELEHFAIEDEEDDDEGV</sequence>
<evidence type="ECO:0000313" key="3">
    <source>
        <dbReference type="Proteomes" id="UP000636956"/>
    </source>
</evidence>